<proteinExistence type="predicted"/>
<organism evidence="1">
    <name type="scientific">Clostridioides difficile</name>
    <name type="common">Peptoclostridium difficile</name>
    <dbReference type="NCBI Taxonomy" id="1496"/>
    <lineage>
        <taxon>Bacteria</taxon>
        <taxon>Bacillati</taxon>
        <taxon>Bacillota</taxon>
        <taxon>Clostridia</taxon>
        <taxon>Peptostreptococcales</taxon>
        <taxon>Peptostreptococcaceae</taxon>
        <taxon>Clostridioides</taxon>
    </lineage>
</organism>
<evidence type="ECO:0000313" key="1">
    <source>
        <dbReference type="EMBL" id="CDT13569.1"/>
    </source>
</evidence>
<reference evidence="1" key="1">
    <citation type="submission" date="2014-07" db="EMBL/GenBank/DDBJ databases">
        <authorList>
            <person name="Monot Marc"/>
        </authorList>
    </citation>
    <scope>NUCLEOTIDE SEQUENCE</scope>
    <source>
        <strain evidence="1">7032989</strain>
    </source>
</reference>
<protein>
    <submittedName>
        <fullName evidence="1">Putative transcriptional regulator</fullName>
    </submittedName>
</protein>
<name>A0A069AU88_CLODI</name>
<accession>A0A069AU88</accession>
<dbReference type="EMBL" id="LK932994">
    <property type="protein sequence ID" value="CDT13569.1"/>
    <property type="molecule type" value="Genomic_DNA"/>
</dbReference>
<gene>
    <name evidence="1" type="ORF">BN1095_330073</name>
</gene>
<dbReference type="AlphaFoldDB" id="A0A069AU88"/>
<sequence length="27" mass="3104">MSALCSKDDEVDGDILNLLEEYFKNLK</sequence>